<protein>
    <submittedName>
        <fullName evidence="2">DUF3027 domain-containing protein</fullName>
    </submittedName>
</protein>
<dbReference type="Proteomes" id="UP001164706">
    <property type="component" value="Chromosome"/>
</dbReference>
<feature type="compositionally biased region" description="Basic and acidic residues" evidence="1">
    <location>
        <begin position="158"/>
        <end position="183"/>
    </location>
</feature>
<name>A0A9E8MIW7_9MICO</name>
<dbReference type="AlphaFoldDB" id="A0A9E8MIW7"/>
<accession>A0A9E8MIW7</accession>
<dbReference type="InterPro" id="IPR021391">
    <property type="entry name" value="DUF3027"/>
</dbReference>
<dbReference type="Pfam" id="PF11228">
    <property type="entry name" value="DUF3027"/>
    <property type="match status" value="1"/>
</dbReference>
<dbReference type="KEGG" id="mdb:OVN18_07245"/>
<dbReference type="EMBL" id="CP113089">
    <property type="protein sequence ID" value="WAB80373.1"/>
    <property type="molecule type" value="Genomic_DNA"/>
</dbReference>
<evidence type="ECO:0000256" key="1">
    <source>
        <dbReference type="SAM" id="MobiDB-lite"/>
    </source>
</evidence>
<sequence>MPDAGTPATPGRDALADRQVLEPIARAALAEITPESTVGAFREITVEDAVATVHFSPRMGGYPGWVWAVAIAVNEGLEPSVLETELIPSDGALVAPEWVPWSDRLEEYLSHQADEDDSEEEDSDDAEESDDSEESDDDDHEHDEDDLDPDDDVDGVDIDEHAPMTEHDDTEHDDTEHDPTDED</sequence>
<keyword evidence="3" id="KW-1185">Reference proteome</keyword>
<feature type="compositionally biased region" description="Acidic residues" evidence="1">
    <location>
        <begin position="114"/>
        <end position="157"/>
    </location>
</feature>
<proteinExistence type="predicted"/>
<organism evidence="2 3">
    <name type="scientific">Microcella daejeonensis</name>
    <dbReference type="NCBI Taxonomy" id="2994971"/>
    <lineage>
        <taxon>Bacteria</taxon>
        <taxon>Bacillati</taxon>
        <taxon>Actinomycetota</taxon>
        <taxon>Actinomycetes</taxon>
        <taxon>Micrococcales</taxon>
        <taxon>Microbacteriaceae</taxon>
        <taxon>Microcella</taxon>
    </lineage>
</organism>
<dbReference type="RefSeq" id="WP_267780043.1">
    <property type="nucleotide sequence ID" value="NZ_CP113089.1"/>
</dbReference>
<gene>
    <name evidence="2" type="ORF">OVN18_07245</name>
</gene>
<reference evidence="2" key="1">
    <citation type="submission" date="2022-11" db="EMBL/GenBank/DDBJ databases">
        <title>Description of Microcella daejonensis nov. sp, isolated from riverside soil.</title>
        <authorList>
            <person name="Molina K.M."/>
            <person name="Kim S.B."/>
        </authorList>
    </citation>
    <scope>NUCLEOTIDE SEQUENCE</scope>
    <source>
        <strain evidence="2">MMS21-STM12</strain>
    </source>
</reference>
<evidence type="ECO:0000313" key="3">
    <source>
        <dbReference type="Proteomes" id="UP001164706"/>
    </source>
</evidence>
<evidence type="ECO:0000313" key="2">
    <source>
        <dbReference type="EMBL" id="WAB80373.1"/>
    </source>
</evidence>
<feature type="region of interest" description="Disordered" evidence="1">
    <location>
        <begin position="105"/>
        <end position="183"/>
    </location>
</feature>